<sequence>MSMLPRVTALAALLLPLSVSSTQMEIRQSIPGAETTGFFPCDALIAAGLGDRLLLATHDGYEPRIKTYMSANAQYRPWCIVQPYTAQEVSLTGAGDWHIAVRGGGNGNPGSNNVASGVTIDLGMMNHSSYDPSRQLASVEPGAAWMNVYSDLLESANVTVAGGRSGGVGVGGFLLGGGNSLYTGRYGFGCDTVVGFQVVLANGTIIEANSDANADLWKALKGGGMNFGIVTRFDMEAIPATDVAFGQSVFSANHSDQLFDAISEFTDHPQELAADTMYTLFSHSPASSEDMTAMVIRANTKGNLNTTSFDKITQIPSIESTWGLTSHAALAKDQQLPTGSLNLQKTMTFGNSVSIMRQSVTLHKQLISSLSERIGAENYTTAVFYQSIPKYFSEIGRQKGGNSMGLGQLSGNAILLQAGIAIYNGNEAALAFARAELNSMMAKLKDITVAEGVSSDWVYMNYADTTQNPLGGTGDENVSFLKEVAQRYDPQGWWQRRVPGGFKATSALASTCCNQLQQQLGDSLSYPNDATYNATVSSFWSIQESGLRPACVLRPPTVLVVSKALEILSGNVQCEFAIKGRGHAPAAGFANVNGGVVIDLTTLSSVSLDRGSSVASVGAGAKWLDVYQHLDGSGVQVAGGRNGNVGVGGLLLGGGISHFTTKVGWGCDNVVNYEIVLANGTIINADKTNHPDIFLALKGGGNNLGVVTRFDLATFPQGDISTTTITYNISQRAEVFEAFTKLIESPKYDPLASLITSLLYRSATRTWTLSSSAVYTEPVTQPAFYADLFAIPHETLVNNITSLAEFADEKDTFSFNWHFATTTLKPSAENMQKMFDTLNNTIYSFNPEGGVTWSIALEPLVAAMLPNSGDTDILGLERANPGFVVLISALWPNLTANSEVEAKARSVLSAWEADSQSEGLLQDFHYLNYAAPYQRPLHSYGKDKLGFLKLTSEKYDPTRILQKNVGGFKLEN</sequence>
<keyword evidence="3" id="KW-0274">FAD</keyword>
<proteinExistence type="inferred from homology"/>
<dbReference type="InterPro" id="IPR016166">
    <property type="entry name" value="FAD-bd_PCMH"/>
</dbReference>
<feature type="domain" description="FAD-binding PCMH-type" evidence="6">
    <location>
        <begin position="73"/>
        <end position="240"/>
    </location>
</feature>
<dbReference type="PROSITE" id="PS51387">
    <property type="entry name" value="FAD_PCMH"/>
    <property type="match status" value="2"/>
</dbReference>
<dbReference type="GO" id="GO:0071949">
    <property type="term" value="F:FAD binding"/>
    <property type="evidence" value="ECO:0007669"/>
    <property type="project" value="InterPro"/>
</dbReference>
<evidence type="ECO:0000256" key="1">
    <source>
        <dbReference type="ARBA" id="ARBA00005466"/>
    </source>
</evidence>
<protein>
    <recommendedName>
        <fullName evidence="6">FAD-binding PCMH-type domain-containing protein</fullName>
    </recommendedName>
</protein>
<gene>
    <name evidence="7" type="ORF">BN869_000010432_1</name>
</gene>
<accession>A0A0B7KBC4</accession>
<evidence type="ECO:0000313" key="7">
    <source>
        <dbReference type="EMBL" id="CEO54374.1"/>
    </source>
</evidence>
<dbReference type="PANTHER" id="PTHR42973:SF22">
    <property type="entry name" value="FAD-BINDING PCMH-TYPE DOMAIN-CONTAINING PROTEIN-RELATED"/>
    <property type="match status" value="1"/>
</dbReference>
<dbReference type="InterPro" id="IPR016169">
    <property type="entry name" value="FAD-bd_PCMH_sub2"/>
</dbReference>
<dbReference type="PANTHER" id="PTHR42973">
    <property type="entry name" value="BINDING OXIDOREDUCTASE, PUTATIVE (AFU_ORTHOLOGUE AFUA_1G17690)-RELATED"/>
    <property type="match status" value="1"/>
</dbReference>
<organism evidence="7">
    <name type="scientific">Bionectria ochroleuca</name>
    <name type="common">Gliocladium roseum</name>
    <dbReference type="NCBI Taxonomy" id="29856"/>
    <lineage>
        <taxon>Eukaryota</taxon>
        <taxon>Fungi</taxon>
        <taxon>Dikarya</taxon>
        <taxon>Ascomycota</taxon>
        <taxon>Pezizomycotina</taxon>
        <taxon>Sordariomycetes</taxon>
        <taxon>Hypocreomycetidae</taxon>
        <taxon>Hypocreales</taxon>
        <taxon>Bionectriaceae</taxon>
        <taxon>Clonostachys</taxon>
    </lineage>
</organism>
<keyword evidence="2" id="KW-0285">Flavoprotein</keyword>
<evidence type="ECO:0000256" key="4">
    <source>
        <dbReference type="ARBA" id="ARBA00023002"/>
    </source>
</evidence>
<dbReference type="InterPro" id="IPR006094">
    <property type="entry name" value="Oxid_FAD_bind_N"/>
</dbReference>
<evidence type="ECO:0000256" key="2">
    <source>
        <dbReference type="ARBA" id="ARBA00022630"/>
    </source>
</evidence>
<evidence type="ECO:0000256" key="5">
    <source>
        <dbReference type="SAM" id="SignalP"/>
    </source>
</evidence>
<dbReference type="EMBL" id="CDPU01000042">
    <property type="protein sequence ID" value="CEO54374.1"/>
    <property type="molecule type" value="Genomic_DNA"/>
</dbReference>
<dbReference type="InterPro" id="IPR050416">
    <property type="entry name" value="FAD-linked_Oxidoreductase"/>
</dbReference>
<keyword evidence="4" id="KW-0560">Oxidoreductase</keyword>
<reference evidence="7" key="1">
    <citation type="submission" date="2015-01" db="EMBL/GenBank/DDBJ databases">
        <authorList>
            <person name="Durling Mikael"/>
        </authorList>
    </citation>
    <scope>NUCLEOTIDE SEQUENCE</scope>
</reference>
<dbReference type="AlphaFoldDB" id="A0A0B7KBC4"/>
<comment type="similarity">
    <text evidence="1">Belongs to the oxygen-dependent FAD-linked oxidoreductase family.</text>
</comment>
<dbReference type="Gene3D" id="3.30.465.10">
    <property type="match status" value="2"/>
</dbReference>
<feature type="signal peptide" evidence="5">
    <location>
        <begin position="1"/>
        <end position="21"/>
    </location>
</feature>
<dbReference type="InterPro" id="IPR036318">
    <property type="entry name" value="FAD-bd_PCMH-like_sf"/>
</dbReference>
<dbReference type="SUPFAM" id="SSF56176">
    <property type="entry name" value="FAD-binding/transporter-associated domain-like"/>
    <property type="match status" value="2"/>
</dbReference>
<name>A0A0B7KBC4_BIOOC</name>
<evidence type="ECO:0000256" key="3">
    <source>
        <dbReference type="ARBA" id="ARBA00022827"/>
    </source>
</evidence>
<dbReference type="GO" id="GO:0016491">
    <property type="term" value="F:oxidoreductase activity"/>
    <property type="evidence" value="ECO:0007669"/>
    <property type="project" value="UniProtKB-KW"/>
</dbReference>
<evidence type="ECO:0000259" key="6">
    <source>
        <dbReference type="PROSITE" id="PS51387"/>
    </source>
</evidence>
<feature type="domain" description="FAD-binding PCMH-type" evidence="6">
    <location>
        <begin position="545"/>
        <end position="717"/>
    </location>
</feature>
<dbReference type="Pfam" id="PF01565">
    <property type="entry name" value="FAD_binding_4"/>
    <property type="match status" value="2"/>
</dbReference>
<keyword evidence="5" id="KW-0732">Signal</keyword>
<feature type="chain" id="PRO_5002118038" description="FAD-binding PCMH-type domain-containing protein" evidence="5">
    <location>
        <begin position="22"/>
        <end position="972"/>
    </location>
</feature>